<evidence type="ECO:0000313" key="4">
    <source>
        <dbReference type="Proteomes" id="UP000537131"/>
    </source>
</evidence>
<evidence type="ECO:0000259" key="1">
    <source>
        <dbReference type="SMART" id="SM00897"/>
    </source>
</evidence>
<evidence type="ECO:0000259" key="2">
    <source>
        <dbReference type="SMART" id="SM01204"/>
    </source>
</evidence>
<dbReference type="Pfam" id="PF08495">
    <property type="entry name" value="FIST"/>
    <property type="match status" value="1"/>
</dbReference>
<evidence type="ECO:0000313" key="3">
    <source>
        <dbReference type="EMBL" id="NMM63463.1"/>
    </source>
</evidence>
<dbReference type="AlphaFoldDB" id="A0A7Y0EHB0"/>
<feature type="domain" description="FIST C-domain" evidence="2">
    <location>
        <begin position="202"/>
        <end position="330"/>
    </location>
</feature>
<organism evidence="3 4">
    <name type="scientific">Clostridium muellerianum</name>
    <dbReference type="NCBI Taxonomy" id="2716538"/>
    <lineage>
        <taxon>Bacteria</taxon>
        <taxon>Bacillati</taxon>
        <taxon>Bacillota</taxon>
        <taxon>Clostridia</taxon>
        <taxon>Eubacteriales</taxon>
        <taxon>Clostridiaceae</taxon>
        <taxon>Clostridium</taxon>
    </lineage>
</organism>
<dbReference type="SMART" id="SM00897">
    <property type="entry name" value="FIST"/>
    <property type="match status" value="1"/>
</dbReference>
<dbReference type="InterPro" id="IPR013702">
    <property type="entry name" value="FIST_domain_N"/>
</dbReference>
<dbReference type="PANTHER" id="PTHR40252">
    <property type="entry name" value="BLR0328 PROTEIN"/>
    <property type="match status" value="1"/>
</dbReference>
<dbReference type="InterPro" id="IPR019494">
    <property type="entry name" value="FIST_C"/>
</dbReference>
<sequence>MKSVNFVNVEETVNYIRTKNEKAFVIFADVEKVKKLSTASLNSAVLCSTSGEYTNEGYKNNVITGFEYDANEGEVIEIEYPPIISLGKLKEGYRKVKHNKDAFALLLCDGLSGMEETILTTFYFMEDSFKIIGGSAGDNLKFSETLIYVGNRRIYSAILFFNSKHKTYLIKENIYTPTKNKLLITEADTISRTVKTFNNKPAATEYARVLEIKESELSKFFMNNPLGKIYKEDIYIASPMKVNNDKSITFYSQLVPNTFVQVLKAVDPIEEVRKTTSKLPFKPSFVIVINCILRSLKFQQEGIWKDIDREILKACSNTTGFVSYGEQFYKMHSNQTMVMLLVK</sequence>
<dbReference type="SMART" id="SM01204">
    <property type="entry name" value="FIST_C"/>
    <property type="match status" value="1"/>
</dbReference>
<reference evidence="3 4" key="1">
    <citation type="submission" date="2020-06" db="EMBL/GenBank/DDBJ databases">
        <title>Complete Genome Sequence of Clostridium muelleri sp. nov. P21T, an Acid-Alcohol Producing Acetogen Isolated from Old Hay.</title>
        <authorList>
            <person name="Duncan K.E."/>
            <person name="Tanner R.S."/>
        </authorList>
    </citation>
    <scope>NUCLEOTIDE SEQUENCE [LARGE SCALE GENOMIC DNA]</scope>
    <source>
        <strain evidence="3 4">P21</strain>
    </source>
</reference>
<dbReference type="RefSeq" id="WP_169298067.1">
    <property type="nucleotide sequence ID" value="NZ_JABBNI010000022.1"/>
</dbReference>
<dbReference type="Proteomes" id="UP000537131">
    <property type="component" value="Unassembled WGS sequence"/>
</dbReference>
<dbReference type="Pfam" id="PF10442">
    <property type="entry name" value="FIST_C"/>
    <property type="match status" value="1"/>
</dbReference>
<feature type="domain" description="FIST" evidence="1">
    <location>
        <begin position="20"/>
        <end position="201"/>
    </location>
</feature>
<evidence type="ECO:0008006" key="5">
    <source>
        <dbReference type="Google" id="ProtNLM"/>
    </source>
</evidence>
<name>A0A7Y0EHB0_9CLOT</name>
<gene>
    <name evidence="3" type="ORF">HBE96_12390</name>
</gene>
<dbReference type="PANTHER" id="PTHR40252:SF2">
    <property type="entry name" value="BLR0328 PROTEIN"/>
    <property type="match status" value="1"/>
</dbReference>
<keyword evidence="4" id="KW-1185">Reference proteome</keyword>
<protein>
    <recommendedName>
        <fullName evidence="5">FIST N domain protein</fullName>
    </recommendedName>
</protein>
<accession>A0A7Y0EHB0</accession>
<dbReference type="EMBL" id="JABBNI010000022">
    <property type="protein sequence ID" value="NMM63463.1"/>
    <property type="molecule type" value="Genomic_DNA"/>
</dbReference>
<comment type="caution">
    <text evidence="3">The sequence shown here is derived from an EMBL/GenBank/DDBJ whole genome shotgun (WGS) entry which is preliminary data.</text>
</comment>
<proteinExistence type="predicted"/>